<keyword evidence="4 7" id="KW-0812">Transmembrane</keyword>
<dbReference type="GO" id="GO:0005886">
    <property type="term" value="C:plasma membrane"/>
    <property type="evidence" value="ECO:0007669"/>
    <property type="project" value="UniProtKB-SubCell"/>
</dbReference>
<dbReference type="EMBL" id="VBOZ01000005">
    <property type="protein sequence ID" value="TMQ67027.1"/>
    <property type="molecule type" value="Genomic_DNA"/>
</dbReference>
<evidence type="ECO:0000256" key="1">
    <source>
        <dbReference type="ARBA" id="ARBA00004651"/>
    </source>
</evidence>
<evidence type="ECO:0000313" key="10">
    <source>
        <dbReference type="Proteomes" id="UP000317691"/>
    </source>
</evidence>
<dbReference type="PROSITE" id="PS50928">
    <property type="entry name" value="ABC_TM1"/>
    <property type="match status" value="1"/>
</dbReference>
<accession>A0A538TTS5</accession>
<dbReference type="PANTHER" id="PTHR43744">
    <property type="entry name" value="ABC TRANSPORTER PERMEASE PROTEIN MG189-RELATED-RELATED"/>
    <property type="match status" value="1"/>
</dbReference>
<keyword evidence="5 7" id="KW-1133">Transmembrane helix</keyword>
<evidence type="ECO:0000259" key="8">
    <source>
        <dbReference type="PROSITE" id="PS50928"/>
    </source>
</evidence>
<evidence type="ECO:0000256" key="3">
    <source>
        <dbReference type="ARBA" id="ARBA00022475"/>
    </source>
</evidence>
<comment type="caution">
    <text evidence="9">The sequence shown here is derived from an EMBL/GenBank/DDBJ whole genome shotgun (WGS) entry which is preliminary data.</text>
</comment>
<name>A0A538TTS5_UNCEI</name>
<keyword evidence="3" id="KW-1003">Cell membrane</keyword>
<dbReference type="SUPFAM" id="SSF161098">
    <property type="entry name" value="MetI-like"/>
    <property type="match status" value="1"/>
</dbReference>
<reference evidence="9 10" key="1">
    <citation type="journal article" date="2019" name="Nat. Microbiol.">
        <title>Mediterranean grassland soil C-N compound turnover is dependent on rainfall and depth, and is mediated by genomically divergent microorganisms.</title>
        <authorList>
            <person name="Diamond S."/>
            <person name="Andeer P.F."/>
            <person name="Li Z."/>
            <person name="Crits-Christoph A."/>
            <person name="Burstein D."/>
            <person name="Anantharaman K."/>
            <person name="Lane K.R."/>
            <person name="Thomas B.C."/>
            <person name="Pan C."/>
            <person name="Northen T.R."/>
            <person name="Banfield J.F."/>
        </authorList>
    </citation>
    <scope>NUCLEOTIDE SEQUENCE [LARGE SCALE GENOMIC DNA]</scope>
    <source>
        <strain evidence="9">WS_9</strain>
    </source>
</reference>
<dbReference type="CDD" id="cd06261">
    <property type="entry name" value="TM_PBP2"/>
    <property type="match status" value="1"/>
</dbReference>
<keyword evidence="6 7" id="KW-0472">Membrane</keyword>
<feature type="transmembrane region" description="Helical" evidence="7">
    <location>
        <begin position="239"/>
        <end position="260"/>
    </location>
</feature>
<dbReference type="Proteomes" id="UP000317691">
    <property type="component" value="Unassembled WGS sequence"/>
</dbReference>
<dbReference type="PANTHER" id="PTHR43744:SF12">
    <property type="entry name" value="ABC TRANSPORTER PERMEASE PROTEIN MG189-RELATED"/>
    <property type="match status" value="1"/>
</dbReference>
<dbReference type="InterPro" id="IPR035906">
    <property type="entry name" value="MetI-like_sf"/>
</dbReference>
<protein>
    <submittedName>
        <fullName evidence="9">Carbohydrate ABC transporter permease</fullName>
    </submittedName>
</protein>
<keyword evidence="2 7" id="KW-0813">Transport</keyword>
<organism evidence="9 10">
    <name type="scientific">Eiseniibacteriota bacterium</name>
    <dbReference type="NCBI Taxonomy" id="2212470"/>
    <lineage>
        <taxon>Bacteria</taxon>
        <taxon>Candidatus Eiseniibacteriota</taxon>
    </lineage>
</organism>
<dbReference type="GO" id="GO:0055085">
    <property type="term" value="P:transmembrane transport"/>
    <property type="evidence" value="ECO:0007669"/>
    <property type="project" value="InterPro"/>
</dbReference>
<dbReference type="InterPro" id="IPR000515">
    <property type="entry name" value="MetI-like"/>
</dbReference>
<gene>
    <name evidence="9" type="ORF">E6K79_00930</name>
</gene>
<evidence type="ECO:0000256" key="7">
    <source>
        <dbReference type="RuleBase" id="RU363032"/>
    </source>
</evidence>
<evidence type="ECO:0000256" key="5">
    <source>
        <dbReference type="ARBA" id="ARBA00022989"/>
    </source>
</evidence>
<dbReference type="Pfam" id="PF00528">
    <property type="entry name" value="BPD_transp_1"/>
    <property type="match status" value="1"/>
</dbReference>
<evidence type="ECO:0000256" key="4">
    <source>
        <dbReference type="ARBA" id="ARBA00022692"/>
    </source>
</evidence>
<dbReference type="Gene3D" id="1.10.3720.10">
    <property type="entry name" value="MetI-like"/>
    <property type="match status" value="1"/>
</dbReference>
<feature type="transmembrane region" description="Helical" evidence="7">
    <location>
        <begin position="104"/>
        <end position="129"/>
    </location>
</feature>
<sequence length="274" mass="28992">MSATTKGGAGTYAALCAIALLSLAPLLYMARVSLGKGGDLPIAPGDWFGRPLSLEHYRDLFSGGPMARFALNSIIVTGIAVPIQILLAAAAGHALARVRFVGRGVFLALATAFLILPRQVTLVPLYLLLATFGLLDSYPALILPHLADPFGVLFMAHYYQTMSPELEDAARTDGWSPAAIFWRIVLPLSGPGLAVVGVNGFLITWNSFLHPLVLTTSESMRTLPVGLALLAQSEHAVDWGALLAGSSIATAPVLVAFAFFQRQIVEGVLKGSSR</sequence>
<evidence type="ECO:0000313" key="9">
    <source>
        <dbReference type="EMBL" id="TMQ67027.1"/>
    </source>
</evidence>
<comment type="subcellular location">
    <subcellularLocation>
        <location evidence="1 7">Cell membrane</location>
        <topology evidence="1 7">Multi-pass membrane protein</topology>
    </subcellularLocation>
</comment>
<feature type="domain" description="ABC transmembrane type-1" evidence="8">
    <location>
        <begin position="70"/>
        <end position="260"/>
    </location>
</feature>
<evidence type="ECO:0000256" key="2">
    <source>
        <dbReference type="ARBA" id="ARBA00022448"/>
    </source>
</evidence>
<dbReference type="AlphaFoldDB" id="A0A538TTS5"/>
<feature type="transmembrane region" description="Helical" evidence="7">
    <location>
        <begin position="12"/>
        <end position="30"/>
    </location>
</feature>
<comment type="similarity">
    <text evidence="7">Belongs to the binding-protein-dependent transport system permease family.</text>
</comment>
<proteinExistence type="inferred from homology"/>
<feature type="transmembrane region" description="Helical" evidence="7">
    <location>
        <begin position="141"/>
        <end position="159"/>
    </location>
</feature>
<evidence type="ECO:0000256" key="6">
    <source>
        <dbReference type="ARBA" id="ARBA00023136"/>
    </source>
</evidence>
<feature type="transmembrane region" description="Helical" evidence="7">
    <location>
        <begin position="69"/>
        <end position="92"/>
    </location>
</feature>
<feature type="transmembrane region" description="Helical" evidence="7">
    <location>
        <begin position="180"/>
        <end position="205"/>
    </location>
</feature>